<name>A0A443SW99_9ACAR</name>
<comment type="caution">
    <text evidence="1">The sequence shown here is derived from an EMBL/GenBank/DDBJ whole genome shotgun (WGS) entry which is preliminary data.</text>
</comment>
<proteinExistence type="predicted"/>
<keyword evidence="2" id="KW-1185">Reference proteome</keyword>
<dbReference type="AlphaFoldDB" id="A0A443SW99"/>
<organism evidence="1 2">
    <name type="scientific">Leptotrombidium deliense</name>
    <dbReference type="NCBI Taxonomy" id="299467"/>
    <lineage>
        <taxon>Eukaryota</taxon>
        <taxon>Metazoa</taxon>
        <taxon>Ecdysozoa</taxon>
        <taxon>Arthropoda</taxon>
        <taxon>Chelicerata</taxon>
        <taxon>Arachnida</taxon>
        <taxon>Acari</taxon>
        <taxon>Acariformes</taxon>
        <taxon>Trombidiformes</taxon>
        <taxon>Prostigmata</taxon>
        <taxon>Anystina</taxon>
        <taxon>Parasitengona</taxon>
        <taxon>Trombiculoidea</taxon>
        <taxon>Trombiculidae</taxon>
        <taxon>Leptotrombidium</taxon>
    </lineage>
</organism>
<dbReference type="STRING" id="299467.A0A443SW99"/>
<sequence length="277" mass="32218">MKSAAMHLTFIPPQFTSPPKSDTNIKPSEYLKHVANRTVSAFPVPKYGFTKENTYFEKHKMQRMHSDYERINDVDENHYEEFSDTTVVSDNEEMCSKYKPIDQTEKCVSAPLSPATVFSSNSHFNVTEEQLRTVHLKRTEKTEKLVHVTDKPMSECVQKNDLIAELKQSKDLEGIKKLKEQAKTKDEVKDKLAEIADKFTAEKFLYEIPERDAFGAIVPQWKRVMIAKKAAEKAKKEAEQQIIQEQAYKRMNAIPEWKRNLLHRKEECATSNNMHKY</sequence>
<evidence type="ECO:0000313" key="1">
    <source>
        <dbReference type="EMBL" id="RWS31793.1"/>
    </source>
</evidence>
<gene>
    <name evidence="1" type="ORF">B4U80_06478</name>
</gene>
<evidence type="ECO:0000313" key="2">
    <source>
        <dbReference type="Proteomes" id="UP000288716"/>
    </source>
</evidence>
<dbReference type="VEuPathDB" id="VectorBase:LDEU000246"/>
<dbReference type="OrthoDB" id="6510059at2759"/>
<reference evidence="1 2" key="1">
    <citation type="journal article" date="2018" name="Gigascience">
        <title>Genomes of trombidid mites reveal novel predicted allergens and laterally-transferred genes associated with secondary metabolism.</title>
        <authorList>
            <person name="Dong X."/>
            <person name="Chaisiri K."/>
            <person name="Xia D."/>
            <person name="Armstrong S.D."/>
            <person name="Fang Y."/>
            <person name="Donnelly M.J."/>
            <person name="Kadowaki T."/>
            <person name="McGarry J.W."/>
            <person name="Darby A.C."/>
            <person name="Makepeace B.L."/>
        </authorList>
    </citation>
    <scope>NUCLEOTIDE SEQUENCE [LARGE SCALE GENOMIC DNA]</scope>
    <source>
        <strain evidence="1">UoL-UT</strain>
    </source>
</reference>
<accession>A0A443SW99</accession>
<dbReference type="EMBL" id="NCKV01000059">
    <property type="protein sequence ID" value="RWS31793.1"/>
    <property type="molecule type" value="Genomic_DNA"/>
</dbReference>
<protein>
    <submittedName>
        <fullName evidence="1">Ankyrin repeat domain-containing protein 12-like protein</fullName>
    </submittedName>
</protein>
<dbReference type="Proteomes" id="UP000288716">
    <property type="component" value="Unassembled WGS sequence"/>
</dbReference>